<protein>
    <submittedName>
        <fullName evidence="1">Uncharacterized protein</fullName>
    </submittedName>
</protein>
<evidence type="ECO:0000313" key="1">
    <source>
        <dbReference type="EMBL" id="STO39860.1"/>
    </source>
</evidence>
<dbReference type="AlphaFoldDB" id="A0A377HCQ6"/>
<reference evidence="1 2" key="1">
    <citation type="submission" date="2018-06" db="EMBL/GenBank/DDBJ databases">
        <authorList>
            <consortium name="Pathogen Informatics"/>
            <person name="Doyle S."/>
        </authorList>
    </citation>
    <scope>NUCLEOTIDE SEQUENCE [LARGE SCALE GENOMIC DNA]</scope>
    <source>
        <strain evidence="1 2">NCTC9706</strain>
    </source>
</reference>
<dbReference type="EMBL" id="UGGJ01000005">
    <property type="protein sequence ID" value="STO39860.1"/>
    <property type="molecule type" value="Genomic_DNA"/>
</dbReference>
<evidence type="ECO:0000313" key="2">
    <source>
        <dbReference type="Proteomes" id="UP000254460"/>
    </source>
</evidence>
<organism evidence="1 2">
    <name type="scientific">Escherichia coli</name>
    <dbReference type="NCBI Taxonomy" id="562"/>
    <lineage>
        <taxon>Bacteria</taxon>
        <taxon>Pseudomonadati</taxon>
        <taxon>Pseudomonadota</taxon>
        <taxon>Gammaproteobacteria</taxon>
        <taxon>Enterobacterales</taxon>
        <taxon>Enterobacteriaceae</taxon>
        <taxon>Escherichia</taxon>
    </lineage>
</organism>
<dbReference type="Proteomes" id="UP000254460">
    <property type="component" value="Unassembled WGS sequence"/>
</dbReference>
<name>A0A377HCQ6_ECOLX</name>
<accession>A0A377HCQ6</accession>
<gene>
    <name evidence="1" type="ORF">NCTC9706_04127</name>
</gene>
<sequence>MQTLRRISPNAGIEAWYRRQLDNAVSGMHNSVLYWLRAEYRKTDLAQDASPVNLMRGAMQQLARRWQKNFMAIWLRLWRHITGEREMFSVRDWLLLRRRPATIFRGCWRTCLIRVRQWPYGRAILRLYRSPP</sequence>
<proteinExistence type="predicted"/>